<evidence type="ECO:0000313" key="2">
    <source>
        <dbReference type="Proteomes" id="UP000828390"/>
    </source>
</evidence>
<dbReference type="Proteomes" id="UP000828390">
    <property type="component" value="Unassembled WGS sequence"/>
</dbReference>
<accession>A0A9D4RFQ1</accession>
<sequence length="150" mass="17497">MFFIAALHRCHKEATRHDNVIKEPANCRVKLHKDSRRRKSLISKAQLDEAKGDLDKKLFFQSIAQTNLRLDVVLCEEAYESERATYIELPEYCNQGDWLTWLLPIECTICVPTKADYLENEQSIRAARRYNLEVIPVDQARNMYDGGYIC</sequence>
<dbReference type="EMBL" id="JAIWYP010000002">
    <property type="protein sequence ID" value="KAH3866791.1"/>
    <property type="molecule type" value="Genomic_DNA"/>
</dbReference>
<reference evidence="1" key="1">
    <citation type="journal article" date="2019" name="bioRxiv">
        <title>The Genome of the Zebra Mussel, Dreissena polymorpha: A Resource for Invasive Species Research.</title>
        <authorList>
            <person name="McCartney M.A."/>
            <person name="Auch B."/>
            <person name="Kono T."/>
            <person name="Mallez S."/>
            <person name="Zhang Y."/>
            <person name="Obille A."/>
            <person name="Becker A."/>
            <person name="Abrahante J.E."/>
            <person name="Garbe J."/>
            <person name="Badalamenti J.P."/>
            <person name="Herman A."/>
            <person name="Mangelson H."/>
            <person name="Liachko I."/>
            <person name="Sullivan S."/>
            <person name="Sone E.D."/>
            <person name="Koren S."/>
            <person name="Silverstein K.A.T."/>
            <person name="Beckman K.B."/>
            <person name="Gohl D.M."/>
        </authorList>
    </citation>
    <scope>NUCLEOTIDE SEQUENCE</scope>
    <source>
        <strain evidence="1">Duluth1</strain>
        <tissue evidence="1">Whole animal</tissue>
    </source>
</reference>
<reference evidence="1" key="2">
    <citation type="submission" date="2020-11" db="EMBL/GenBank/DDBJ databases">
        <authorList>
            <person name="McCartney M.A."/>
            <person name="Auch B."/>
            <person name="Kono T."/>
            <person name="Mallez S."/>
            <person name="Becker A."/>
            <person name="Gohl D.M."/>
            <person name="Silverstein K.A.T."/>
            <person name="Koren S."/>
            <person name="Bechman K.B."/>
            <person name="Herman A."/>
            <person name="Abrahante J.E."/>
            <person name="Garbe J."/>
        </authorList>
    </citation>
    <scope>NUCLEOTIDE SEQUENCE</scope>
    <source>
        <strain evidence="1">Duluth1</strain>
        <tissue evidence="1">Whole animal</tissue>
    </source>
</reference>
<comment type="caution">
    <text evidence="1">The sequence shown here is derived from an EMBL/GenBank/DDBJ whole genome shotgun (WGS) entry which is preliminary data.</text>
</comment>
<name>A0A9D4RFQ1_DREPO</name>
<keyword evidence="2" id="KW-1185">Reference proteome</keyword>
<dbReference type="AlphaFoldDB" id="A0A9D4RFQ1"/>
<evidence type="ECO:0000313" key="1">
    <source>
        <dbReference type="EMBL" id="KAH3866791.1"/>
    </source>
</evidence>
<protein>
    <submittedName>
        <fullName evidence="1">Uncharacterized protein</fullName>
    </submittedName>
</protein>
<gene>
    <name evidence="1" type="ORF">DPMN_029909</name>
</gene>
<organism evidence="1 2">
    <name type="scientific">Dreissena polymorpha</name>
    <name type="common">Zebra mussel</name>
    <name type="synonym">Mytilus polymorpha</name>
    <dbReference type="NCBI Taxonomy" id="45954"/>
    <lineage>
        <taxon>Eukaryota</taxon>
        <taxon>Metazoa</taxon>
        <taxon>Spiralia</taxon>
        <taxon>Lophotrochozoa</taxon>
        <taxon>Mollusca</taxon>
        <taxon>Bivalvia</taxon>
        <taxon>Autobranchia</taxon>
        <taxon>Heteroconchia</taxon>
        <taxon>Euheterodonta</taxon>
        <taxon>Imparidentia</taxon>
        <taxon>Neoheterodontei</taxon>
        <taxon>Myida</taxon>
        <taxon>Dreissenoidea</taxon>
        <taxon>Dreissenidae</taxon>
        <taxon>Dreissena</taxon>
    </lineage>
</organism>
<proteinExistence type="predicted"/>